<reference evidence="2 3" key="1">
    <citation type="submission" date="2020-08" db="EMBL/GenBank/DDBJ databases">
        <title>Genomic Encyclopedia of Type Strains, Phase IV (KMG-IV): sequencing the most valuable type-strain genomes for metagenomic binning, comparative biology and taxonomic classification.</title>
        <authorList>
            <person name="Goeker M."/>
        </authorList>
    </citation>
    <scope>NUCLEOTIDE SEQUENCE [LARGE SCALE GENOMIC DNA]</scope>
    <source>
        <strain evidence="2 3">DSM 104969</strain>
    </source>
</reference>
<sequence length="173" mass="19087">MKKYFSLTALAVLVLLTVSCNNEDSKDPDINDDKLKIQTVIQEQLTYAPVSDFSEGSALSLFVTTGELGANYPTDPFNNLKTVLNTTGWQIQTSVRLSGTEATVFAFYPYTTTLGNGTSIELDHTKQIGYMFGSNSEGEDPVTAINPKVRLTMRHAQAMIQFILNKKLHRVTG</sequence>
<dbReference type="PROSITE" id="PS51257">
    <property type="entry name" value="PROKAR_LIPOPROTEIN"/>
    <property type="match status" value="1"/>
</dbReference>
<feature type="chain" id="PRO_5032771851" evidence="1">
    <location>
        <begin position="23"/>
        <end position="173"/>
    </location>
</feature>
<comment type="caution">
    <text evidence="2">The sequence shown here is derived from an EMBL/GenBank/DDBJ whole genome shotgun (WGS) entry which is preliminary data.</text>
</comment>
<dbReference type="Proteomes" id="UP000555103">
    <property type="component" value="Unassembled WGS sequence"/>
</dbReference>
<keyword evidence="1" id="KW-0732">Signal</keyword>
<keyword evidence="3" id="KW-1185">Reference proteome</keyword>
<evidence type="ECO:0000313" key="2">
    <source>
        <dbReference type="EMBL" id="MBB4035428.1"/>
    </source>
</evidence>
<organism evidence="2 3">
    <name type="scientific">Dysgonomonas hofstadii</name>
    <dbReference type="NCBI Taxonomy" id="637886"/>
    <lineage>
        <taxon>Bacteria</taxon>
        <taxon>Pseudomonadati</taxon>
        <taxon>Bacteroidota</taxon>
        <taxon>Bacteroidia</taxon>
        <taxon>Bacteroidales</taxon>
        <taxon>Dysgonomonadaceae</taxon>
        <taxon>Dysgonomonas</taxon>
    </lineage>
</organism>
<dbReference type="EMBL" id="JACIEP010000004">
    <property type="protein sequence ID" value="MBB4035428.1"/>
    <property type="molecule type" value="Genomic_DNA"/>
</dbReference>
<evidence type="ECO:0000313" key="3">
    <source>
        <dbReference type="Proteomes" id="UP000555103"/>
    </source>
</evidence>
<protein>
    <submittedName>
        <fullName evidence="2">Uncharacterized protein</fullName>
    </submittedName>
</protein>
<gene>
    <name evidence="2" type="ORF">GGR21_001321</name>
</gene>
<dbReference type="Gene3D" id="2.60.40.2620">
    <property type="entry name" value="Fimbrillin-like"/>
    <property type="match status" value="1"/>
</dbReference>
<feature type="signal peptide" evidence="1">
    <location>
        <begin position="1"/>
        <end position="22"/>
    </location>
</feature>
<name>A0A840CN03_9BACT</name>
<dbReference type="CDD" id="cd13120">
    <property type="entry name" value="BF2867_like_N"/>
    <property type="match status" value="1"/>
</dbReference>
<dbReference type="RefSeq" id="WP_183306369.1">
    <property type="nucleotide sequence ID" value="NZ_JACIEP010000004.1"/>
</dbReference>
<proteinExistence type="predicted"/>
<evidence type="ECO:0000256" key="1">
    <source>
        <dbReference type="SAM" id="SignalP"/>
    </source>
</evidence>
<dbReference type="AlphaFoldDB" id="A0A840CN03"/>
<dbReference type="InterPro" id="IPR042278">
    <property type="entry name" value="Mfa-like_1_N"/>
</dbReference>
<accession>A0A840CN03</accession>